<reference evidence="1 2" key="1">
    <citation type="submission" date="2008-10" db="EMBL/GenBank/DDBJ databases">
        <authorList>
            <person name="Fulton L."/>
            <person name="Clifton S."/>
            <person name="Fulton B."/>
            <person name="Xu J."/>
            <person name="Minx P."/>
            <person name="Pepin K.H."/>
            <person name="Johnson M."/>
            <person name="Bhonagiri V."/>
            <person name="Nash W.E."/>
            <person name="Mardis E.R."/>
            <person name="Wilson R.K."/>
        </authorList>
    </citation>
    <scope>NUCLEOTIDE SEQUENCE [LARGE SCALE GENOMIC DNA]</scope>
    <source>
        <strain evidence="1 2">DSM 2375</strain>
    </source>
</reference>
<gene>
    <name evidence="1" type="ORF">METSMIALI_00785</name>
</gene>
<evidence type="ECO:0000313" key="1">
    <source>
        <dbReference type="EMBL" id="EEE41894.1"/>
    </source>
</evidence>
<dbReference type="HOGENOM" id="CLU_1639994_0_0_2"/>
<proteinExistence type="predicted"/>
<dbReference type="Proteomes" id="UP000003489">
    <property type="component" value="Unassembled WGS sequence"/>
</dbReference>
<evidence type="ECO:0000313" key="2">
    <source>
        <dbReference type="Proteomes" id="UP000003489"/>
    </source>
</evidence>
<dbReference type="AlphaFoldDB" id="B9AEK4"/>
<protein>
    <submittedName>
        <fullName evidence="1">Uncharacterized protein</fullName>
    </submittedName>
</protein>
<organism evidence="1 2">
    <name type="scientific">Methanobrevibacter smithii DSM 2375</name>
    <dbReference type="NCBI Taxonomy" id="483214"/>
    <lineage>
        <taxon>Archaea</taxon>
        <taxon>Methanobacteriati</taxon>
        <taxon>Methanobacteriota</taxon>
        <taxon>Methanomada group</taxon>
        <taxon>Methanobacteria</taxon>
        <taxon>Methanobacteriales</taxon>
        <taxon>Methanobacteriaceae</taxon>
        <taxon>Methanobrevibacter</taxon>
    </lineage>
</organism>
<dbReference type="RefSeq" id="WP_004035609.1">
    <property type="nucleotide sequence ID" value="NZ_DS996911.1"/>
</dbReference>
<comment type="caution">
    <text evidence="1">The sequence shown here is derived from an EMBL/GenBank/DDBJ whole genome shotgun (WGS) entry which is preliminary data.</text>
</comment>
<dbReference type="PATRIC" id="fig|483214.13.peg.755"/>
<reference evidence="1 2" key="2">
    <citation type="submission" date="2008-11" db="EMBL/GenBank/DDBJ databases">
        <title>Draft genome sequence of Methanobrevibacter smithii (DSM 2375).</title>
        <authorList>
            <person name="Sudarsanam P."/>
            <person name="Ley R."/>
            <person name="Guruge J."/>
            <person name="Turnbaugh P.J."/>
            <person name="Mahowald M."/>
            <person name="Liep D."/>
            <person name="Gordon J."/>
        </authorList>
    </citation>
    <scope>NUCLEOTIDE SEQUENCE [LARGE SCALE GENOMIC DNA]</scope>
    <source>
        <strain evidence="1 2">DSM 2375</strain>
    </source>
</reference>
<dbReference type="EMBL" id="ABYW01000005">
    <property type="protein sequence ID" value="EEE41894.1"/>
    <property type="molecule type" value="Genomic_DNA"/>
</dbReference>
<name>B9AEK4_METSM</name>
<sequence length="161" mass="19341">MPFQINSINLEKAKNELTYGRLIARNYIYNFDGLYNNSEEYLQLFRNGTFERYYTIPYKDERMYLATYEEEYITFCKEILHLYKKLDIVCPVVFFVSLTNIEGYNLYNRGIIRTYGSLPDKRQKLDPSGIIINNENEIEKKVKDLFQPLWNHYGLPENNTR</sequence>
<accession>B9AEK4</accession>